<feature type="domain" description="Amidohydrolase-related" evidence="2">
    <location>
        <begin position="169"/>
        <end position="335"/>
    </location>
</feature>
<dbReference type="AlphaFoldDB" id="A0A0K1PVY4"/>
<evidence type="ECO:0000256" key="1">
    <source>
        <dbReference type="ARBA" id="ARBA00023239"/>
    </source>
</evidence>
<dbReference type="STRING" id="1391654.AKJ09_04346"/>
<dbReference type="InterPro" id="IPR032465">
    <property type="entry name" value="ACMSD"/>
</dbReference>
<dbReference type="GO" id="GO:0016787">
    <property type="term" value="F:hydrolase activity"/>
    <property type="evidence" value="ECO:0007669"/>
    <property type="project" value="InterPro"/>
</dbReference>
<gene>
    <name evidence="3" type="ORF">AKJ09_04346</name>
</gene>
<accession>A0A0K1PVY4</accession>
<dbReference type="InterPro" id="IPR032466">
    <property type="entry name" value="Metal_Hydrolase"/>
</dbReference>
<protein>
    <recommendedName>
        <fullName evidence="2">Amidohydrolase-related domain-containing protein</fullName>
    </recommendedName>
</protein>
<dbReference type="GO" id="GO:0016831">
    <property type="term" value="F:carboxy-lyase activity"/>
    <property type="evidence" value="ECO:0007669"/>
    <property type="project" value="InterPro"/>
</dbReference>
<evidence type="ECO:0000313" key="3">
    <source>
        <dbReference type="EMBL" id="AKU97682.1"/>
    </source>
</evidence>
<reference evidence="3 4" key="1">
    <citation type="submission" date="2015-08" db="EMBL/GenBank/DDBJ databases">
        <authorList>
            <person name="Babu N.S."/>
            <person name="Beckwith C.J."/>
            <person name="Beseler K.G."/>
            <person name="Brison A."/>
            <person name="Carone J.V."/>
            <person name="Caskin T.P."/>
            <person name="Diamond M."/>
            <person name="Durham M.E."/>
            <person name="Foxe J.M."/>
            <person name="Go M."/>
            <person name="Henderson B.A."/>
            <person name="Jones I.B."/>
            <person name="McGettigan J.A."/>
            <person name="Micheletti S.J."/>
            <person name="Nasrallah M.E."/>
            <person name="Ortiz D."/>
            <person name="Piller C.R."/>
            <person name="Privatt S.R."/>
            <person name="Schneider S.L."/>
            <person name="Sharp S."/>
            <person name="Smith T.C."/>
            <person name="Stanton J.D."/>
            <person name="Ullery H.E."/>
            <person name="Wilson R.J."/>
            <person name="Serrano M.G."/>
            <person name="Buck G."/>
            <person name="Lee V."/>
            <person name="Wang Y."/>
            <person name="Carvalho R."/>
            <person name="Voegtly L."/>
            <person name="Shi R."/>
            <person name="Duckworth R."/>
            <person name="Johnson A."/>
            <person name="Loviza R."/>
            <person name="Walstead R."/>
            <person name="Shah Z."/>
            <person name="Kiflezghi M."/>
            <person name="Wade K."/>
            <person name="Ball S.L."/>
            <person name="Bradley K.W."/>
            <person name="Asai D.J."/>
            <person name="Bowman C.A."/>
            <person name="Russell D.A."/>
            <person name="Pope W.H."/>
            <person name="Jacobs-Sera D."/>
            <person name="Hendrix R.W."/>
            <person name="Hatfull G.F."/>
        </authorList>
    </citation>
    <scope>NUCLEOTIDE SEQUENCE [LARGE SCALE GENOMIC DNA]</scope>
    <source>
        <strain evidence="3 4">DSM 27648</strain>
    </source>
</reference>
<name>A0A0K1PVY4_9BACT</name>
<dbReference type="PANTHER" id="PTHR21240">
    <property type="entry name" value="2-AMINO-3-CARBOXYLMUCONATE-6-SEMIALDEHYDE DECARBOXYLASE"/>
    <property type="match status" value="1"/>
</dbReference>
<keyword evidence="4" id="KW-1185">Reference proteome</keyword>
<dbReference type="Proteomes" id="UP000064967">
    <property type="component" value="Chromosome"/>
</dbReference>
<dbReference type="Gene3D" id="3.20.20.140">
    <property type="entry name" value="Metal-dependent hydrolases"/>
    <property type="match status" value="1"/>
</dbReference>
<evidence type="ECO:0000259" key="2">
    <source>
        <dbReference type="Pfam" id="PF04909"/>
    </source>
</evidence>
<keyword evidence="1" id="KW-0456">Lyase</keyword>
<dbReference type="KEGG" id="llu:AKJ09_04346"/>
<dbReference type="SUPFAM" id="SSF51556">
    <property type="entry name" value="Metallo-dependent hydrolases"/>
    <property type="match status" value="1"/>
</dbReference>
<dbReference type="InterPro" id="IPR006680">
    <property type="entry name" value="Amidohydro-rel"/>
</dbReference>
<sequence>MHPTRFTSLLDLTRLPWFALNDAGRLVMRDASVGPIADLHTHLALAYVRPPSVDFHKLHPVTQHYLPSCCALDLDVYANRNMSPEIVAELTRDLTLRSLGPRGMRATHTVPNLVREMDEVGIRASVLLPIDFPLLSDNAGVALQAATTTHKLFSFGSVHPYSLDMEGRLDAQYKRGARGIKMHPSVQLVRADNKRARSLYKMCGDRQMVVFWHCGPAGIEPKLGQYLNQVKFYESPIADHPDTTFVLGHSGALQFDEALALQRKYPNVWLETSSQSLRNVRRMVEEADTSRIVHGSDWPFYHPAISVSKILIATEGKPEIRHRLLWANAARILGIT</sequence>
<dbReference type="EMBL" id="CP012333">
    <property type="protein sequence ID" value="AKU97682.1"/>
    <property type="molecule type" value="Genomic_DNA"/>
</dbReference>
<dbReference type="Pfam" id="PF04909">
    <property type="entry name" value="Amidohydro_2"/>
    <property type="match status" value="1"/>
</dbReference>
<evidence type="ECO:0000313" key="4">
    <source>
        <dbReference type="Proteomes" id="UP000064967"/>
    </source>
</evidence>
<proteinExistence type="predicted"/>
<organism evidence="3 4">
    <name type="scientific">Labilithrix luteola</name>
    <dbReference type="NCBI Taxonomy" id="1391654"/>
    <lineage>
        <taxon>Bacteria</taxon>
        <taxon>Pseudomonadati</taxon>
        <taxon>Myxococcota</taxon>
        <taxon>Polyangia</taxon>
        <taxon>Polyangiales</taxon>
        <taxon>Labilitrichaceae</taxon>
        <taxon>Labilithrix</taxon>
    </lineage>
</organism>